<feature type="compositionally biased region" description="Low complexity" evidence="1">
    <location>
        <begin position="122"/>
        <end position="138"/>
    </location>
</feature>
<gene>
    <name evidence="2" type="ORF">OFUS_LOCUS18773</name>
</gene>
<dbReference type="AlphaFoldDB" id="A0A8J1Y5S1"/>
<keyword evidence="3" id="KW-1185">Reference proteome</keyword>
<dbReference type="EMBL" id="CAIIXF020000009">
    <property type="protein sequence ID" value="CAH1794000.1"/>
    <property type="molecule type" value="Genomic_DNA"/>
</dbReference>
<comment type="caution">
    <text evidence="2">The sequence shown here is derived from an EMBL/GenBank/DDBJ whole genome shotgun (WGS) entry which is preliminary data.</text>
</comment>
<proteinExistence type="predicted"/>
<feature type="compositionally biased region" description="Basic residues" evidence="1">
    <location>
        <begin position="103"/>
        <end position="121"/>
    </location>
</feature>
<accession>A0A8J1Y5S1</accession>
<feature type="region of interest" description="Disordered" evidence="1">
    <location>
        <begin position="1"/>
        <end position="248"/>
    </location>
</feature>
<protein>
    <submittedName>
        <fullName evidence="2">Uncharacterized protein</fullName>
    </submittedName>
</protein>
<dbReference type="Proteomes" id="UP000749559">
    <property type="component" value="Unassembled WGS sequence"/>
</dbReference>
<feature type="compositionally biased region" description="Polar residues" evidence="1">
    <location>
        <begin position="24"/>
        <end position="38"/>
    </location>
</feature>
<evidence type="ECO:0000313" key="2">
    <source>
        <dbReference type="EMBL" id="CAH1794000.1"/>
    </source>
</evidence>
<organism evidence="2 3">
    <name type="scientific">Owenia fusiformis</name>
    <name type="common">Polychaete worm</name>
    <dbReference type="NCBI Taxonomy" id="6347"/>
    <lineage>
        <taxon>Eukaryota</taxon>
        <taxon>Metazoa</taxon>
        <taxon>Spiralia</taxon>
        <taxon>Lophotrochozoa</taxon>
        <taxon>Annelida</taxon>
        <taxon>Polychaeta</taxon>
        <taxon>Sedentaria</taxon>
        <taxon>Canalipalpata</taxon>
        <taxon>Sabellida</taxon>
        <taxon>Oweniida</taxon>
        <taxon>Oweniidae</taxon>
        <taxon>Owenia</taxon>
    </lineage>
</organism>
<sequence>HVTRDRSGSRGDRPKSMYGILKSPSHTPVSQNTDSGVWSSPYEPRETRQRPQSMYDEAQLDVNWQMQQPQPTNQGVPESCTSHSLPGHYAAPSVPPPPQHPPPRVHRSHPPTPTHRPRSPHVHMQQPVPQGQGPQSSPLPHRLPRRQSFDSDLLPPPPPPPPLPQARNYGNNYTNGYGSSVTPSPPQSGSSYGSLQPLNYRVGSSTSSSQQNIENHHGGPPGHHSNQHEYYSNYDEQQRRKREILSHM</sequence>
<name>A0A8J1Y5S1_OWEFU</name>
<feature type="compositionally biased region" description="Pro residues" evidence="1">
    <location>
        <begin position="154"/>
        <end position="164"/>
    </location>
</feature>
<feature type="compositionally biased region" description="Pro residues" evidence="1">
    <location>
        <begin position="93"/>
        <end position="102"/>
    </location>
</feature>
<reference evidence="2" key="1">
    <citation type="submission" date="2022-03" db="EMBL/GenBank/DDBJ databases">
        <authorList>
            <person name="Martin C."/>
        </authorList>
    </citation>
    <scope>NUCLEOTIDE SEQUENCE</scope>
</reference>
<feature type="compositionally biased region" description="Polar residues" evidence="1">
    <location>
        <begin position="62"/>
        <end position="84"/>
    </location>
</feature>
<feature type="compositionally biased region" description="Low complexity" evidence="1">
    <location>
        <begin position="187"/>
        <end position="198"/>
    </location>
</feature>
<feature type="non-terminal residue" evidence="2">
    <location>
        <position position="248"/>
    </location>
</feature>
<feature type="compositionally biased region" description="Polar residues" evidence="1">
    <location>
        <begin position="202"/>
        <end position="213"/>
    </location>
</feature>
<evidence type="ECO:0000256" key="1">
    <source>
        <dbReference type="SAM" id="MobiDB-lite"/>
    </source>
</evidence>
<evidence type="ECO:0000313" key="3">
    <source>
        <dbReference type="Proteomes" id="UP000749559"/>
    </source>
</evidence>
<feature type="compositionally biased region" description="Basic and acidic residues" evidence="1">
    <location>
        <begin position="1"/>
        <end position="15"/>
    </location>
</feature>
<feature type="compositionally biased region" description="Low complexity" evidence="1">
    <location>
        <begin position="168"/>
        <end position="178"/>
    </location>
</feature>